<sequence>MNFQDKFDLIMSRQSGFEWGGEYIPSTLAVKREAPKSSRVSRLNSAKLGRALHVLSTPERVFTQLALYHPDLLDIHEQKVLWPYSAGHPLLGHPLTKGTLLAPVRGTLKIAEEIGFKHHLFVNEKPDGSREWTPFPYQGDLLLYMNGRDGIPYAVNWTVKDREEAFHERRGSKAKTPIQQKADRDHAELRAELEKAYYASAGIRTVQMSLDKVDKVVIANLDALFVVHDIPLSHDKALLDEFSAEVREAVLAGNPSAHVAFKYGARWGKRDQFIARIYQDIWSRKLAVNFFSPIHIDHPFSTDGGDLLSVYGALFEESEP</sequence>
<dbReference type="EMBL" id="LJXB01000070">
    <property type="protein sequence ID" value="KPU60254.1"/>
    <property type="molecule type" value="Genomic_DNA"/>
</dbReference>
<evidence type="ECO:0000313" key="1">
    <source>
        <dbReference type="EMBL" id="KPU60254.1"/>
    </source>
</evidence>
<dbReference type="InterPro" id="IPR011335">
    <property type="entry name" value="Restrct_endonuc-II-like"/>
</dbReference>
<organism evidence="1 2">
    <name type="scientific">Pseudomonas fluorescens</name>
    <dbReference type="NCBI Taxonomy" id="294"/>
    <lineage>
        <taxon>Bacteria</taxon>
        <taxon>Pseudomonadati</taxon>
        <taxon>Pseudomonadota</taxon>
        <taxon>Gammaproteobacteria</taxon>
        <taxon>Pseudomonadales</taxon>
        <taxon>Pseudomonadaceae</taxon>
        <taxon>Pseudomonas</taxon>
    </lineage>
</organism>
<dbReference type="GO" id="GO:0003676">
    <property type="term" value="F:nucleic acid binding"/>
    <property type="evidence" value="ECO:0007669"/>
    <property type="project" value="InterPro"/>
</dbReference>
<dbReference type="OrthoDB" id="6820978at2"/>
<gene>
    <name evidence="1" type="ORF">AN403_4752</name>
</gene>
<dbReference type="Gene3D" id="3.40.1350.10">
    <property type="match status" value="1"/>
</dbReference>
<comment type="caution">
    <text evidence="1">The sequence shown here is derived from an EMBL/GenBank/DDBJ whole genome shotgun (WGS) entry which is preliminary data.</text>
</comment>
<proteinExistence type="predicted"/>
<protein>
    <submittedName>
        <fullName evidence="1">Uncharacterized protein</fullName>
    </submittedName>
</protein>
<evidence type="ECO:0000313" key="2">
    <source>
        <dbReference type="Proteomes" id="UP000050349"/>
    </source>
</evidence>
<dbReference type="Proteomes" id="UP000050349">
    <property type="component" value="Unassembled WGS sequence"/>
</dbReference>
<dbReference type="PATRIC" id="fig|294.162.peg.2008"/>
<dbReference type="SUPFAM" id="SSF52980">
    <property type="entry name" value="Restriction endonuclease-like"/>
    <property type="match status" value="1"/>
</dbReference>
<reference evidence="1 2" key="1">
    <citation type="submission" date="2015-09" db="EMBL/GenBank/DDBJ databases">
        <authorList>
            <person name="Jackson K.R."/>
            <person name="Lunt B.L."/>
            <person name="Fisher J.N.B."/>
            <person name="Gardner A.V."/>
            <person name="Bailey M.E."/>
            <person name="Deus L.M."/>
            <person name="Earl A.S."/>
            <person name="Gibby P.D."/>
            <person name="Hartmann K.A."/>
            <person name="Liu J.E."/>
            <person name="Manci A.M."/>
            <person name="Nielsen D.A."/>
            <person name="Solomon M.B."/>
            <person name="Breakwell D.P."/>
            <person name="Burnett S.H."/>
            <person name="Grose J.H."/>
        </authorList>
    </citation>
    <scope>NUCLEOTIDE SEQUENCE [LARGE SCALE GENOMIC DNA]</scope>
    <source>
        <strain evidence="1 2">S613</strain>
    </source>
</reference>
<dbReference type="InterPro" id="IPR011856">
    <property type="entry name" value="tRNA_endonuc-like_dom_sf"/>
</dbReference>
<dbReference type="AlphaFoldDB" id="A0A0P8X2Y4"/>
<name>A0A0P8X2Y4_PSEFL</name>
<accession>A0A0P8X2Y4</accession>